<feature type="compositionally biased region" description="Acidic residues" evidence="11">
    <location>
        <begin position="1007"/>
        <end position="1033"/>
    </location>
</feature>
<keyword evidence="13" id="KW-1185">Reference proteome</keyword>
<feature type="compositionally biased region" description="Acidic residues" evidence="11">
    <location>
        <begin position="898"/>
        <end position="911"/>
    </location>
</feature>
<feature type="region of interest" description="Disordered" evidence="11">
    <location>
        <begin position="1"/>
        <end position="40"/>
    </location>
</feature>
<feature type="domain" description="CCAAT-binding factor" evidence="12">
    <location>
        <begin position="573"/>
        <end position="793"/>
    </location>
</feature>
<evidence type="ECO:0000256" key="7">
    <source>
        <dbReference type="ARBA" id="ARBA00023242"/>
    </source>
</evidence>
<dbReference type="KEGG" id="pmrn:116947853"/>
<reference evidence="14" key="1">
    <citation type="submission" date="2025-08" db="UniProtKB">
        <authorList>
            <consortium name="RefSeq"/>
        </authorList>
    </citation>
    <scope>IDENTIFICATION</scope>
    <source>
        <tissue evidence="14">Sperm</tissue>
    </source>
</reference>
<comment type="similarity">
    <text evidence="2">Belongs to the CBF/MAK21 family.</text>
</comment>
<feature type="compositionally biased region" description="Low complexity" evidence="11">
    <location>
        <begin position="729"/>
        <end position="742"/>
    </location>
</feature>
<keyword evidence="4" id="KW-0805">Transcription regulation</keyword>
<evidence type="ECO:0000256" key="5">
    <source>
        <dbReference type="ARBA" id="ARBA00023159"/>
    </source>
</evidence>
<dbReference type="Pfam" id="PF03914">
    <property type="entry name" value="CBF"/>
    <property type="match status" value="1"/>
</dbReference>
<keyword evidence="5" id="KW-0010">Activator</keyword>
<feature type="region of interest" description="Disordered" evidence="11">
    <location>
        <begin position="86"/>
        <end position="215"/>
    </location>
</feature>
<evidence type="ECO:0000313" key="13">
    <source>
        <dbReference type="Proteomes" id="UP001318040"/>
    </source>
</evidence>
<dbReference type="Proteomes" id="UP001318040">
    <property type="component" value="Chromosome 31"/>
</dbReference>
<evidence type="ECO:0000256" key="10">
    <source>
        <dbReference type="ARBA" id="ARBA00073389"/>
    </source>
</evidence>
<comment type="subcellular location">
    <subcellularLocation>
        <location evidence="1">Nucleus</location>
    </subcellularLocation>
</comment>
<feature type="compositionally biased region" description="Acidic residues" evidence="11">
    <location>
        <begin position="678"/>
        <end position="696"/>
    </location>
</feature>
<evidence type="ECO:0000256" key="6">
    <source>
        <dbReference type="ARBA" id="ARBA00023163"/>
    </source>
</evidence>
<evidence type="ECO:0000256" key="9">
    <source>
        <dbReference type="ARBA" id="ARBA00058879"/>
    </source>
</evidence>
<dbReference type="GeneID" id="116947853"/>
<gene>
    <name evidence="14" type="primary">CEBPZ</name>
</gene>
<evidence type="ECO:0000256" key="8">
    <source>
        <dbReference type="ARBA" id="ARBA00031941"/>
    </source>
</evidence>
<feature type="compositionally biased region" description="Basic and acidic residues" evidence="11">
    <location>
        <begin position="888"/>
        <end position="897"/>
    </location>
</feature>
<feature type="region of interest" description="Disordered" evidence="11">
    <location>
        <begin position="1107"/>
        <end position="1203"/>
    </location>
</feature>
<evidence type="ECO:0000256" key="4">
    <source>
        <dbReference type="ARBA" id="ARBA00023015"/>
    </source>
</evidence>
<feature type="compositionally biased region" description="Basic and acidic residues" evidence="11">
    <location>
        <begin position="124"/>
        <end position="177"/>
    </location>
</feature>
<feature type="region of interest" description="Disordered" evidence="11">
    <location>
        <begin position="888"/>
        <end position="1091"/>
    </location>
</feature>
<evidence type="ECO:0000256" key="3">
    <source>
        <dbReference type="ARBA" id="ARBA00022553"/>
    </source>
</evidence>
<dbReference type="FunFam" id="1.25.10.10:FF:000805">
    <property type="entry name" value="Similar to transcription factor CBF/MAK21"/>
    <property type="match status" value="1"/>
</dbReference>
<dbReference type="GO" id="GO:0005634">
    <property type="term" value="C:nucleus"/>
    <property type="evidence" value="ECO:0007669"/>
    <property type="project" value="UniProtKB-SubCell"/>
</dbReference>
<keyword evidence="7" id="KW-0539">Nucleus</keyword>
<protein>
    <recommendedName>
        <fullName evidence="10">CCAAT/enhancer-binding protein zeta</fullName>
    </recommendedName>
    <alternativeName>
        <fullName evidence="8">CCAAT-box-binding transcription factor</fullName>
    </alternativeName>
</protein>
<dbReference type="CTD" id="10153"/>
<name>A0AAJ7TNR9_PETMA</name>
<accession>A0AAJ7TNR9</accession>
<feature type="compositionally biased region" description="Gly residues" evidence="11">
    <location>
        <begin position="1161"/>
        <end position="1188"/>
    </location>
</feature>
<organism evidence="13 14">
    <name type="scientific">Petromyzon marinus</name>
    <name type="common">Sea lamprey</name>
    <dbReference type="NCBI Taxonomy" id="7757"/>
    <lineage>
        <taxon>Eukaryota</taxon>
        <taxon>Metazoa</taxon>
        <taxon>Chordata</taxon>
        <taxon>Craniata</taxon>
        <taxon>Vertebrata</taxon>
        <taxon>Cyclostomata</taxon>
        <taxon>Hyperoartia</taxon>
        <taxon>Petromyzontiformes</taxon>
        <taxon>Petromyzontidae</taxon>
        <taxon>Petromyzon</taxon>
    </lineage>
</organism>
<evidence type="ECO:0000259" key="12">
    <source>
        <dbReference type="Pfam" id="PF03914"/>
    </source>
</evidence>
<feature type="compositionally biased region" description="Basic residues" evidence="11">
    <location>
        <begin position="1151"/>
        <end position="1160"/>
    </location>
</feature>
<comment type="function">
    <text evidence="9">Stimulates transcription from the HSP70 promoter.</text>
</comment>
<feature type="compositionally biased region" description="Gly residues" evidence="11">
    <location>
        <begin position="1048"/>
        <end position="1061"/>
    </location>
</feature>
<keyword evidence="6" id="KW-0804">Transcription</keyword>
<dbReference type="AlphaFoldDB" id="A0AAJ7TNR9"/>
<feature type="compositionally biased region" description="Acidic residues" evidence="11">
    <location>
        <begin position="958"/>
        <end position="999"/>
    </location>
</feature>
<dbReference type="PANTHER" id="PTHR12048:SF0">
    <property type="entry name" value="CCAAT_ENHANCER-BINDING PROTEIN ZETA"/>
    <property type="match status" value="1"/>
</dbReference>
<dbReference type="PANTHER" id="PTHR12048">
    <property type="entry name" value="CCAAT-BINDING FACTOR-RELATED"/>
    <property type="match status" value="1"/>
</dbReference>
<dbReference type="InterPro" id="IPR005612">
    <property type="entry name" value="CCAAT-binding_factor"/>
</dbReference>
<dbReference type="RefSeq" id="XP_032819948.1">
    <property type="nucleotide sequence ID" value="XM_032964057.1"/>
</dbReference>
<evidence type="ECO:0000256" key="11">
    <source>
        <dbReference type="SAM" id="MobiDB-lite"/>
    </source>
</evidence>
<dbReference type="InterPro" id="IPR040155">
    <property type="entry name" value="CEBPZ/Mak21-like"/>
</dbReference>
<feature type="region of interest" description="Disordered" evidence="11">
    <location>
        <begin position="674"/>
        <end position="757"/>
    </location>
</feature>
<sequence length="1203" mass="132313">MAARKGHHADRSQAGSAEPRVPAESDGNAEEGDFNLNDVMRLGGKKDDYIMLAALDDGIELVDGGKNQGIDDLEEGELRTFIQSLGFNKHEHRMDETPEEEQEEEGGRPPEEGDAVRKRGKAGATKELKKEKVDKKSKKTEKVKTKEEKVKTKEEKVKAKGEKVKDRAVTRLGKTAEAKAPAKKRDGAREPLQLNEVSSSTHAAAGGRKGKQADALAFTPRQHLLIKPGGKWHDMEYTSETNAAEQDEELVRRHLELAEKLLDHEVELYRTRRENQKGGSSSWMKTVASAGTLADRMAAATILVQDAPVHNLSCIETVLSLARTKGSRRPSLMAVDTLKELLVSDLLPDGRKLRNFSQRPFDRLDELSSGNKDARDRRLVLWLYEHRLKRQVAELAQTLDLLSHDTVEATKLRAVGAAHELLGSKPEQEKAMLTLLTNKLGDPAHKVASRAAYLLEGLLARHPNMNGVVCREVERLLHRPNVGAKAQYYGVCFLNQVALSHDEGALAARLVGVYFSFFRSFVKKGEVDSRMLGALLSGVNRAYPYAELADGALSEQLNTLFRVAQVSAFNTGVQALMLLFQVMDSQQALSDRYYSALYRKLLDPGLSSSSKPSMFLNLLYKSLKADVVARRVKAFVKRLLQVACAQSAAFVCAALLLVSEVLRMRPELRSILDTRADSDDEEHFEDAAEEDEDEVDGKERAKGASGAFSKPGVTESNPEAVAQGEDGKSAAPARAGSSARASWVHHRNREGDRTGGVYDPTHRNPLYCSADKASLWELRLLANHYHPSAALFANTILQGECVSYTSDPLQDFTLMRFLDRFVYRNPKQQRGEETVSSASVMKPKQKRFLAQDIRNLPVNSKAYLELDESRVPVDELFFYRFFKQREAERGPKRQRQEEDNESIDDVSDDEFERFLDTYEGDEDDVDLLSDGDAGDDLDFAGNIKKPEQNKKKSQGGDGNDDDDDDDDDGEDDEDLDDLDDEEVSLGSFDEEDSGDEVGEDGGAFVNGEDDDDDEGEEGWDAFDDDAGDGDGDGDLSSGRHAKRRPLSAGGGVKGAQVGGAGAKKRERLETIDFKSAMTGGGHSGKRRRKDGDQLFLAAEEFGTMLDEHSSSGIDSSGLNAMANKDNSHAKQLNWEAQRDRWVQGHGDRRGRPSWKRKRRSGGGGGGGAPAGEFGGGAPRKGAAGGGARAAGKRPGGKERRSRR</sequence>
<feature type="compositionally biased region" description="Basic and acidic residues" evidence="11">
    <location>
        <begin position="105"/>
        <end position="117"/>
    </location>
</feature>
<evidence type="ECO:0000256" key="2">
    <source>
        <dbReference type="ARBA" id="ARBA00007797"/>
    </source>
</evidence>
<feature type="compositionally biased region" description="Basic and acidic residues" evidence="11">
    <location>
        <begin position="1136"/>
        <end position="1150"/>
    </location>
</feature>
<keyword evidence="3" id="KW-0597">Phosphoprotein</keyword>
<evidence type="ECO:0000313" key="14">
    <source>
        <dbReference type="RefSeq" id="XP_032819948.1"/>
    </source>
</evidence>
<proteinExistence type="inferred from homology"/>
<evidence type="ECO:0000256" key="1">
    <source>
        <dbReference type="ARBA" id="ARBA00004123"/>
    </source>
</evidence>
<feature type="compositionally biased region" description="Acidic residues" evidence="11">
    <location>
        <begin position="918"/>
        <end position="938"/>
    </location>
</feature>